<organism evidence="1 2">
    <name type="scientific">Adineta steineri</name>
    <dbReference type="NCBI Taxonomy" id="433720"/>
    <lineage>
        <taxon>Eukaryota</taxon>
        <taxon>Metazoa</taxon>
        <taxon>Spiralia</taxon>
        <taxon>Gnathifera</taxon>
        <taxon>Rotifera</taxon>
        <taxon>Eurotatoria</taxon>
        <taxon>Bdelloidea</taxon>
        <taxon>Adinetida</taxon>
        <taxon>Adinetidae</taxon>
        <taxon>Adineta</taxon>
    </lineage>
</organism>
<feature type="non-terminal residue" evidence="1">
    <location>
        <position position="248"/>
    </location>
</feature>
<evidence type="ECO:0000313" key="1">
    <source>
        <dbReference type="EMBL" id="CAF1550070.1"/>
    </source>
</evidence>
<reference evidence="1" key="1">
    <citation type="submission" date="2021-02" db="EMBL/GenBank/DDBJ databases">
        <authorList>
            <person name="Nowell W R."/>
        </authorList>
    </citation>
    <scope>NUCLEOTIDE SEQUENCE</scope>
</reference>
<name>A0A815X008_9BILA</name>
<dbReference type="EMBL" id="CAJNOG010005325">
    <property type="protein sequence ID" value="CAF1550070.1"/>
    <property type="molecule type" value="Genomic_DNA"/>
</dbReference>
<evidence type="ECO:0000313" key="2">
    <source>
        <dbReference type="Proteomes" id="UP000663845"/>
    </source>
</evidence>
<sequence>VRIMAEHIHELQDINDNDHLVSFFSQDTTLGGIRTVCELVTDNILDDIDANDILRMINIVGVGCSGPIGEFPDPMTWRVNEIYVGCYVSLSDVLTAFIQSQGRSLQAPAINKDITNVIPIIEDERIAKFLQKYAPSLLEYTCSIGMRRLLADVPMTAGYTICAGVWKLIEDLNINKSEIHLKTFNEVVKTYEIVVGNYFQHIMPYIKQQQNNQLSYYIANNGTTNMISPFIKLYRENDTTKLEQIPKI</sequence>
<dbReference type="AlphaFoldDB" id="A0A815X008"/>
<feature type="non-terminal residue" evidence="1">
    <location>
        <position position="1"/>
    </location>
</feature>
<protein>
    <submittedName>
        <fullName evidence="1">Uncharacterized protein</fullName>
    </submittedName>
</protein>
<gene>
    <name evidence="1" type="ORF">JYZ213_LOCUS46251</name>
</gene>
<proteinExistence type="predicted"/>
<accession>A0A815X008</accession>
<comment type="caution">
    <text evidence="1">The sequence shown here is derived from an EMBL/GenBank/DDBJ whole genome shotgun (WGS) entry which is preliminary data.</text>
</comment>
<dbReference type="Proteomes" id="UP000663845">
    <property type="component" value="Unassembled WGS sequence"/>
</dbReference>